<evidence type="ECO:0000313" key="1">
    <source>
        <dbReference type="EMBL" id="CAD5333054.1"/>
    </source>
</evidence>
<accession>A0A7G2FFZ5</accession>
<proteinExistence type="predicted"/>
<dbReference type="Proteomes" id="UP000516314">
    <property type="component" value="Chromosome 5"/>
</dbReference>
<reference evidence="1 2" key="1">
    <citation type="submission" date="2020-09" db="EMBL/GenBank/DDBJ databases">
        <authorList>
            <person name="Ashkenazy H."/>
        </authorList>
    </citation>
    <scope>NUCLEOTIDE SEQUENCE [LARGE SCALE GENOMIC DNA]</scope>
    <source>
        <strain evidence="2">cv. Cdm-0</strain>
    </source>
</reference>
<organism evidence="1 2">
    <name type="scientific">Arabidopsis thaliana</name>
    <name type="common">Mouse-ear cress</name>
    <dbReference type="NCBI Taxonomy" id="3702"/>
    <lineage>
        <taxon>Eukaryota</taxon>
        <taxon>Viridiplantae</taxon>
        <taxon>Streptophyta</taxon>
        <taxon>Embryophyta</taxon>
        <taxon>Tracheophyta</taxon>
        <taxon>Spermatophyta</taxon>
        <taxon>Magnoliopsida</taxon>
        <taxon>eudicotyledons</taxon>
        <taxon>Gunneridae</taxon>
        <taxon>Pentapetalae</taxon>
        <taxon>rosids</taxon>
        <taxon>malvids</taxon>
        <taxon>Brassicales</taxon>
        <taxon>Brassicaceae</taxon>
        <taxon>Camelineae</taxon>
        <taxon>Arabidopsis</taxon>
    </lineage>
</organism>
<dbReference type="AlphaFoldDB" id="A0A7G2FFZ5"/>
<evidence type="ECO:0000313" key="2">
    <source>
        <dbReference type="Proteomes" id="UP000516314"/>
    </source>
</evidence>
<name>A0A7G2FFZ5_ARATH</name>
<dbReference type="EMBL" id="LR881470">
    <property type="protein sequence ID" value="CAD5333054.1"/>
    <property type="molecule type" value="Genomic_DNA"/>
</dbReference>
<protein>
    <submittedName>
        <fullName evidence="1">(thale cress) hypothetical protein</fullName>
    </submittedName>
</protein>
<sequence>MCRRVTARDTKHCLLVDSRTGRTLVATAGHELMPTCHPALSSSLASKNHTFMADGHYRFSASEYWSSLSTCLLPLVGQ</sequence>
<gene>
    <name evidence="1" type="ORF">AT9943_LOCUS20432</name>
</gene>